<keyword evidence="2" id="KW-1185">Reference proteome</keyword>
<proteinExistence type="predicted"/>
<name>A0AA36BG15_OCTVU</name>
<accession>A0AA36BG15</accession>
<organism evidence="1 2">
    <name type="scientific">Octopus vulgaris</name>
    <name type="common">Common octopus</name>
    <dbReference type="NCBI Taxonomy" id="6645"/>
    <lineage>
        <taxon>Eukaryota</taxon>
        <taxon>Metazoa</taxon>
        <taxon>Spiralia</taxon>
        <taxon>Lophotrochozoa</taxon>
        <taxon>Mollusca</taxon>
        <taxon>Cephalopoda</taxon>
        <taxon>Coleoidea</taxon>
        <taxon>Octopodiformes</taxon>
        <taxon>Octopoda</taxon>
        <taxon>Incirrata</taxon>
        <taxon>Octopodidae</taxon>
        <taxon>Octopus</taxon>
    </lineage>
</organism>
<sequence>MIPDPTADLGELEARAFIKFLFFHGKRAADFHGEMNIALKDGYPSYSRVSGFRTGHFEVTDEPQLNSATTENKADAVHVIVLKDVRFLIHNILYMRKLSTKWLPTYLNAYQKRISNDIKDDFGPVSLAQINFCVDSSIQKILLSYKIGEINETK</sequence>
<evidence type="ECO:0000313" key="1">
    <source>
        <dbReference type="EMBL" id="CAI9733771.1"/>
    </source>
</evidence>
<dbReference type="AlphaFoldDB" id="A0AA36BG15"/>
<gene>
    <name evidence="1" type="ORF">OCTVUL_1B004108</name>
</gene>
<dbReference type="EMBL" id="OX597828">
    <property type="protein sequence ID" value="CAI9733771.1"/>
    <property type="molecule type" value="Genomic_DNA"/>
</dbReference>
<dbReference type="Proteomes" id="UP001162480">
    <property type="component" value="Chromosome 15"/>
</dbReference>
<evidence type="ECO:0000313" key="2">
    <source>
        <dbReference type="Proteomes" id="UP001162480"/>
    </source>
</evidence>
<protein>
    <submittedName>
        <fullName evidence="1">Uncharacterized protein</fullName>
    </submittedName>
</protein>
<reference evidence="1" key="1">
    <citation type="submission" date="2023-08" db="EMBL/GenBank/DDBJ databases">
        <authorList>
            <person name="Alioto T."/>
            <person name="Alioto T."/>
            <person name="Gomez Garrido J."/>
        </authorList>
    </citation>
    <scope>NUCLEOTIDE SEQUENCE</scope>
</reference>